<name>A0ABQ6GMP8_9GAMM</name>
<accession>A0ABQ6GMP8</accession>
<dbReference type="Pfam" id="PF09558">
    <property type="entry name" value="DUF2375"/>
    <property type="match status" value="1"/>
</dbReference>
<keyword evidence="2" id="KW-1185">Reference proteome</keyword>
<dbReference type="EMBL" id="BSST01000001">
    <property type="protein sequence ID" value="GLX76874.1"/>
    <property type="molecule type" value="Genomic_DNA"/>
</dbReference>
<sequence length="74" mass="8367">MPTTKTTVTILYYKDDSLILEHETKSYPKNENGRIIIPPEFKQGKSILAVCLGEITIVNKFGDRIIGLDVEKND</sequence>
<organism evidence="1 2">
    <name type="scientific">Thalassotalea insulae</name>
    <dbReference type="NCBI Taxonomy" id="2056778"/>
    <lineage>
        <taxon>Bacteria</taxon>
        <taxon>Pseudomonadati</taxon>
        <taxon>Pseudomonadota</taxon>
        <taxon>Gammaproteobacteria</taxon>
        <taxon>Alteromonadales</taxon>
        <taxon>Colwelliaceae</taxon>
        <taxon>Thalassotalea</taxon>
    </lineage>
</organism>
<evidence type="ECO:0000313" key="2">
    <source>
        <dbReference type="Proteomes" id="UP001157186"/>
    </source>
</evidence>
<evidence type="ECO:0000313" key="1">
    <source>
        <dbReference type="EMBL" id="GLX76874.1"/>
    </source>
</evidence>
<reference evidence="1 2" key="1">
    <citation type="submission" date="2023-03" db="EMBL/GenBank/DDBJ databases">
        <title>Draft genome sequence of Thalassotalea insulae KCTC 62186T.</title>
        <authorList>
            <person name="Sawabe T."/>
        </authorList>
    </citation>
    <scope>NUCLEOTIDE SEQUENCE [LARGE SCALE GENOMIC DNA]</scope>
    <source>
        <strain evidence="1 2">KCTC 62186</strain>
    </source>
</reference>
<dbReference type="Proteomes" id="UP001157186">
    <property type="component" value="Unassembled WGS sequence"/>
</dbReference>
<protein>
    <submittedName>
        <fullName evidence="1">TIGR02922 family protein</fullName>
    </submittedName>
</protein>
<dbReference type="RefSeq" id="WP_284242663.1">
    <property type="nucleotide sequence ID" value="NZ_BSST01000001.1"/>
</dbReference>
<dbReference type="InterPro" id="IPR014271">
    <property type="entry name" value="CHP02922"/>
</dbReference>
<dbReference type="NCBIfam" id="TIGR02922">
    <property type="entry name" value="TIGR02922 family protein"/>
    <property type="match status" value="1"/>
</dbReference>
<comment type="caution">
    <text evidence="1">The sequence shown here is derived from an EMBL/GenBank/DDBJ whole genome shotgun (WGS) entry which is preliminary data.</text>
</comment>
<gene>
    <name evidence="1" type="ORF">tinsulaeT_02140</name>
</gene>
<proteinExistence type="predicted"/>